<evidence type="ECO:0000256" key="1">
    <source>
        <dbReference type="SAM" id="MobiDB-lite"/>
    </source>
</evidence>
<evidence type="ECO:0000313" key="2">
    <source>
        <dbReference type="EMBL" id="RVW69916.1"/>
    </source>
</evidence>
<feature type="compositionally biased region" description="Basic and acidic residues" evidence="1">
    <location>
        <begin position="223"/>
        <end position="232"/>
    </location>
</feature>
<sequence>MGRGAARRPMGLSNTPGRPTGNTPFALAYGMDAVIPTEIGKAAIRMADYQQRASAHYNRKQTPVLAPLFVQPSAAANLPLFLFDRNFCPELPHLPLRPAISSAASSRRAPLIPPGPLRQPNLPGGPHSPPGGGYAGFGLHQSQAQMLKGLAEVQDASLTGFPPMRQEKMTLVPDSGPQHLAGWTSLGATSTFTAGWTSPGATSAGTTTGTAGVSVTISTSPPPDERRGQMSN</sequence>
<feature type="region of interest" description="Disordered" evidence="1">
    <location>
        <begin position="197"/>
        <end position="232"/>
    </location>
</feature>
<dbReference type="AlphaFoldDB" id="A0A438GCK0"/>
<gene>
    <name evidence="2" type="ORF">CK203_059111</name>
</gene>
<evidence type="ECO:0000313" key="3">
    <source>
        <dbReference type="Proteomes" id="UP000288805"/>
    </source>
</evidence>
<accession>A0A438GCK0</accession>
<feature type="compositionally biased region" description="Polar residues" evidence="1">
    <location>
        <begin position="12"/>
        <end position="23"/>
    </location>
</feature>
<feature type="region of interest" description="Disordered" evidence="1">
    <location>
        <begin position="1"/>
        <end position="23"/>
    </location>
</feature>
<dbReference type="Proteomes" id="UP000288805">
    <property type="component" value="Unassembled WGS sequence"/>
</dbReference>
<name>A0A438GCK0_VITVI</name>
<comment type="caution">
    <text evidence="2">The sequence shown here is derived from an EMBL/GenBank/DDBJ whole genome shotgun (WGS) entry which is preliminary data.</text>
</comment>
<dbReference type="EMBL" id="QGNW01000479">
    <property type="protein sequence ID" value="RVW69916.1"/>
    <property type="molecule type" value="Genomic_DNA"/>
</dbReference>
<protein>
    <submittedName>
        <fullName evidence="2">Uncharacterized protein</fullName>
    </submittedName>
</protein>
<proteinExistence type="predicted"/>
<organism evidence="2 3">
    <name type="scientific">Vitis vinifera</name>
    <name type="common">Grape</name>
    <dbReference type="NCBI Taxonomy" id="29760"/>
    <lineage>
        <taxon>Eukaryota</taxon>
        <taxon>Viridiplantae</taxon>
        <taxon>Streptophyta</taxon>
        <taxon>Embryophyta</taxon>
        <taxon>Tracheophyta</taxon>
        <taxon>Spermatophyta</taxon>
        <taxon>Magnoliopsida</taxon>
        <taxon>eudicotyledons</taxon>
        <taxon>Gunneridae</taxon>
        <taxon>Pentapetalae</taxon>
        <taxon>rosids</taxon>
        <taxon>Vitales</taxon>
        <taxon>Vitaceae</taxon>
        <taxon>Viteae</taxon>
        <taxon>Vitis</taxon>
    </lineage>
</organism>
<feature type="compositionally biased region" description="Low complexity" evidence="1">
    <location>
        <begin position="197"/>
        <end position="219"/>
    </location>
</feature>
<feature type="region of interest" description="Disordered" evidence="1">
    <location>
        <begin position="105"/>
        <end position="135"/>
    </location>
</feature>
<reference evidence="2 3" key="1">
    <citation type="journal article" date="2018" name="PLoS Genet.">
        <title>Population sequencing reveals clonal diversity and ancestral inbreeding in the grapevine cultivar Chardonnay.</title>
        <authorList>
            <person name="Roach M.J."/>
            <person name="Johnson D.L."/>
            <person name="Bohlmann J."/>
            <person name="van Vuuren H.J."/>
            <person name="Jones S.J."/>
            <person name="Pretorius I.S."/>
            <person name="Schmidt S.A."/>
            <person name="Borneman A.R."/>
        </authorList>
    </citation>
    <scope>NUCLEOTIDE SEQUENCE [LARGE SCALE GENOMIC DNA]</scope>
    <source>
        <strain evidence="3">cv. Chardonnay</strain>
        <tissue evidence="2">Leaf</tissue>
    </source>
</reference>